<reference evidence="1" key="1">
    <citation type="submission" date="2019-08" db="EMBL/GenBank/DDBJ databases">
        <title>Genome sequence of Clostridiales bacterium MT110.</title>
        <authorList>
            <person name="Cao J."/>
        </authorList>
    </citation>
    <scope>NUCLEOTIDE SEQUENCE</scope>
    <source>
        <strain evidence="1">MT110</strain>
    </source>
</reference>
<protein>
    <submittedName>
        <fullName evidence="1">Uncharacterized protein</fullName>
    </submittedName>
</protein>
<organism evidence="1 2">
    <name type="scientific">Anoxybacterium hadale</name>
    <dbReference type="NCBI Taxonomy" id="3408580"/>
    <lineage>
        <taxon>Bacteria</taxon>
        <taxon>Bacillati</taxon>
        <taxon>Bacillota</taxon>
        <taxon>Clostridia</taxon>
        <taxon>Peptostreptococcales</taxon>
        <taxon>Anaerovoracaceae</taxon>
        <taxon>Anoxybacterium</taxon>
    </lineage>
</organism>
<dbReference type="EMBL" id="CP042469">
    <property type="protein sequence ID" value="QOX62689.1"/>
    <property type="molecule type" value="Genomic_DNA"/>
</dbReference>
<proteinExistence type="predicted"/>
<name>A0ACD1A8B1_9FIRM</name>
<accession>A0ACD1A8B1</accession>
<gene>
    <name evidence="1" type="ORF">FRZ06_04665</name>
</gene>
<sequence>MEKLNVIINGKECKADKGEFLLDIAQRNGIVIPHLCHHESLRGQAACRLCIAEVRENGRKKIVTSCIYPVMKDLEAETETEEIREMRKVLIGLLAAEVPENAAIANLAEEYGSGDEIRFTKDYGNHCILCGLCVKACAELGCNAIATVNRGITKKVSTPYDEPSTACIGCGSCAYVCPTECIKIDEQSGIRTIWNKEFQLIRCNCCGRYFMTKAEQKYLRQKCGNSQGELEMLCKNCKQAEMAKKIIQIGMEL</sequence>
<keyword evidence="2" id="KW-1185">Reference proteome</keyword>
<evidence type="ECO:0000313" key="1">
    <source>
        <dbReference type="EMBL" id="QOX62689.1"/>
    </source>
</evidence>
<evidence type="ECO:0000313" key="2">
    <source>
        <dbReference type="Proteomes" id="UP000594014"/>
    </source>
</evidence>
<dbReference type="Proteomes" id="UP000594014">
    <property type="component" value="Chromosome"/>
</dbReference>